<dbReference type="InterPro" id="IPR056884">
    <property type="entry name" value="NPHP3-like_N"/>
</dbReference>
<keyword evidence="8" id="KW-1185">Reference proteome</keyword>
<comment type="caution">
    <text evidence="7">The sequence shown here is derived from an EMBL/GenBank/DDBJ whole genome shotgun (WGS) entry which is preliminary data.</text>
</comment>
<dbReference type="PRINTS" id="PR01415">
    <property type="entry name" value="ANKYRIN"/>
</dbReference>
<dbReference type="Pfam" id="PF24883">
    <property type="entry name" value="NPHP3_N"/>
    <property type="match status" value="1"/>
</dbReference>
<dbReference type="Pfam" id="PF22939">
    <property type="entry name" value="WHD_GPIID"/>
    <property type="match status" value="1"/>
</dbReference>
<dbReference type="PROSITE" id="PS50297">
    <property type="entry name" value="ANK_REP_REGION"/>
    <property type="match status" value="5"/>
</dbReference>
<evidence type="ECO:0000256" key="2">
    <source>
        <dbReference type="ARBA" id="ARBA00023043"/>
    </source>
</evidence>
<feature type="repeat" description="ANK" evidence="3">
    <location>
        <begin position="988"/>
        <end position="1020"/>
    </location>
</feature>
<dbReference type="InterPro" id="IPR036770">
    <property type="entry name" value="Ankyrin_rpt-contain_sf"/>
</dbReference>
<evidence type="ECO:0000256" key="1">
    <source>
        <dbReference type="ARBA" id="ARBA00022737"/>
    </source>
</evidence>
<accession>A0ABR3G783</accession>
<dbReference type="InterPro" id="IPR002110">
    <property type="entry name" value="Ankyrin_rpt"/>
</dbReference>
<evidence type="ECO:0000259" key="5">
    <source>
        <dbReference type="Pfam" id="PF22939"/>
    </source>
</evidence>
<protein>
    <recommendedName>
        <fullName evidence="9">NWD NACHT-NTPase N-terminal domain-containing protein</fullName>
    </recommendedName>
</protein>
<reference evidence="7 8" key="1">
    <citation type="submission" date="2024-02" db="EMBL/GenBank/DDBJ databases">
        <title>Discinaceae phylogenomics.</title>
        <authorList>
            <person name="Dirks A.C."/>
            <person name="James T.Y."/>
        </authorList>
    </citation>
    <scope>NUCLEOTIDE SEQUENCE [LARGE SCALE GENOMIC DNA]</scope>
    <source>
        <strain evidence="7 8">ACD0624</strain>
    </source>
</reference>
<dbReference type="Gene3D" id="3.40.50.300">
    <property type="entry name" value="P-loop containing nucleotide triphosphate hydrolases"/>
    <property type="match status" value="1"/>
</dbReference>
<evidence type="ECO:0000256" key="4">
    <source>
        <dbReference type="SAM" id="MobiDB-lite"/>
    </source>
</evidence>
<dbReference type="Pfam" id="PF00023">
    <property type="entry name" value="Ank"/>
    <property type="match status" value="1"/>
</dbReference>
<feature type="repeat" description="ANK" evidence="3">
    <location>
        <begin position="1022"/>
        <end position="1054"/>
    </location>
</feature>
<dbReference type="Pfam" id="PF12796">
    <property type="entry name" value="Ank_2"/>
    <property type="match status" value="2"/>
</dbReference>
<proteinExistence type="predicted"/>
<dbReference type="InterPro" id="IPR054471">
    <property type="entry name" value="GPIID_WHD"/>
</dbReference>
<sequence length="1216" mass="134367">MCFCFREKENGPTGTNARVVTPVAAQGQPLSTLLPTNVVSALTPPAGPTALLTSSPVLPPVVKPALIPRPSTPGSTPPPAGPTSLLTSSPVLPPVVNPALIPRPPTPGSTPPPQNAAALGKSLTQSVIRTPWERAIEKLKPEDREGIDFNFNTQTQTKLDILRGFARETETTKEECADRQWRYKDRDGNEVLVRDRVGALLVNLNKYTSVGDLVVQPLPSVVSLAWGGFKILLQASSPLLPVEKNVLTLPTQVAINDMENTTIAMESLDSLARIFGHCGIYEKLYGQKALDTSQSLNDSLVDLYVLILEYLCYLKRHLSHNTAGQVFKNIAAGLKLRWEALLSMETAVDKEASIAQQEGSVSETATLVRKSLTFLFNLKRLKNTSHNERLQEMMEILKETSALREPILKIQSTVEETKAGVEETKAGVEETKRTVENIFKSIEGKERLAILDWLSNVSYTQHHNFNKSLRSPGTGGWLLAKPNFRSWDDSDLSSLLWLHGIGGVVPPIVFGIGSDEISGVWQNNTCVSIPISTPPHLTSPHFSSSMRTTCKIIDEMKPKTKEDSLAYFYCNYKEEQRRDPASILRSLVKQLCLLSPGEGSLATFPEPVLAVYNSRRDKSDLSNLLSLDESKGLLIKLTAGFLKTTIVIDALDECDRNTRWNLFDLLEQVVSSAKKNPIKIFVTSRDDGDLMTKFENSPNVYIQERDNSGDINHYIQTEIEACITAKRLLRGNVSLDLQNRIIAALQAGARGMFIWVKHQIVKICHEITAAGVEIALTELPEGLDEVYEEILRSIRTQKSSRTLTMAETTLRWLLYAIRPLSADELIAAVAFPNTADNPTLPGILDICRNLVVLDERLAVVRFAHFSVQEFLLKKIDAEEGHTGVAEVCLTLLLTLDYKSHPMCDYATFNWAGHARLSGNRSDDLCKEFLRPCLTYKTWVSGVSAKHRELSPVQFKPLAPLLVASFYQLGSIVEWLLHTEANLNATNNNLYTSLHFAATNGNEDIIRLLLEKGADVDSKDSEYGRTPLSWAAVYGHEKVVQILLEKGADVDSKDNGYGQTPLSWAAEKGHEKVVQILLEKGADVDRKDYEYGQTPLSWAAESGHEKVVQILLEKGADVDSKDDRNRTPLYWAAQSGYEKVVQILLEKGADRGHEKVVQILLGKGADVDSKDNGDQTPLSWAAENGREKVVQILNHAIDMKAKLKTASSDGTGLSQGI</sequence>
<dbReference type="PANTHER" id="PTHR24126">
    <property type="entry name" value="ANKYRIN REPEAT, PH AND SEC7 DOMAIN CONTAINING PROTEIN SECG-RELATED"/>
    <property type="match status" value="1"/>
</dbReference>
<evidence type="ECO:0008006" key="9">
    <source>
        <dbReference type="Google" id="ProtNLM"/>
    </source>
</evidence>
<dbReference type="SMART" id="SM00248">
    <property type="entry name" value="ANK"/>
    <property type="match status" value="6"/>
</dbReference>
<evidence type="ECO:0000259" key="6">
    <source>
        <dbReference type="Pfam" id="PF24883"/>
    </source>
</evidence>
<feature type="repeat" description="ANK" evidence="3">
    <location>
        <begin position="1123"/>
        <end position="1149"/>
    </location>
</feature>
<feature type="domain" description="GPI inositol-deacylase winged helix" evidence="5">
    <location>
        <begin position="798"/>
        <end position="874"/>
    </location>
</feature>
<dbReference type="PROSITE" id="PS50088">
    <property type="entry name" value="ANK_REPEAT"/>
    <property type="match status" value="6"/>
</dbReference>
<dbReference type="PANTHER" id="PTHR24126:SF14">
    <property type="entry name" value="ANK_REP_REGION DOMAIN-CONTAINING PROTEIN"/>
    <property type="match status" value="1"/>
</dbReference>
<dbReference type="SUPFAM" id="SSF48403">
    <property type="entry name" value="Ankyrin repeat"/>
    <property type="match status" value="1"/>
</dbReference>
<gene>
    <name evidence="7" type="ORF">Q9L58_009324</name>
</gene>
<dbReference type="InterPro" id="IPR027417">
    <property type="entry name" value="P-loop_NTPase"/>
</dbReference>
<feature type="repeat" description="ANK" evidence="3">
    <location>
        <begin position="1151"/>
        <end position="1171"/>
    </location>
</feature>
<dbReference type="Proteomes" id="UP001447188">
    <property type="component" value="Unassembled WGS sequence"/>
</dbReference>
<dbReference type="EMBL" id="JBBBZM010000209">
    <property type="protein sequence ID" value="KAL0631814.1"/>
    <property type="molecule type" value="Genomic_DNA"/>
</dbReference>
<feature type="repeat" description="ANK" evidence="3">
    <location>
        <begin position="1090"/>
        <end position="1122"/>
    </location>
</feature>
<keyword evidence="1" id="KW-0677">Repeat</keyword>
<dbReference type="Gene3D" id="1.25.40.20">
    <property type="entry name" value="Ankyrin repeat-containing domain"/>
    <property type="match status" value="4"/>
</dbReference>
<feature type="domain" description="Nephrocystin 3-like N-terminal" evidence="6">
    <location>
        <begin position="550"/>
        <end position="685"/>
    </location>
</feature>
<keyword evidence="2 3" id="KW-0040">ANK repeat</keyword>
<feature type="region of interest" description="Disordered" evidence="4">
    <location>
        <begin position="63"/>
        <end position="90"/>
    </location>
</feature>
<evidence type="ECO:0000256" key="3">
    <source>
        <dbReference type="PROSITE-ProRule" id="PRU00023"/>
    </source>
</evidence>
<evidence type="ECO:0000313" key="7">
    <source>
        <dbReference type="EMBL" id="KAL0631814.1"/>
    </source>
</evidence>
<evidence type="ECO:0000313" key="8">
    <source>
        <dbReference type="Proteomes" id="UP001447188"/>
    </source>
</evidence>
<feature type="repeat" description="ANK" evidence="3">
    <location>
        <begin position="1056"/>
        <end position="1088"/>
    </location>
</feature>
<name>A0ABR3G783_9PEZI</name>
<organism evidence="7 8">
    <name type="scientific">Discina gigas</name>
    <dbReference type="NCBI Taxonomy" id="1032678"/>
    <lineage>
        <taxon>Eukaryota</taxon>
        <taxon>Fungi</taxon>
        <taxon>Dikarya</taxon>
        <taxon>Ascomycota</taxon>
        <taxon>Pezizomycotina</taxon>
        <taxon>Pezizomycetes</taxon>
        <taxon>Pezizales</taxon>
        <taxon>Discinaceae</taxon>
        <taxon>Discina</taxon>
    </lineage>
</organism>